<evidence type="ECO:0000313" key="4">
    <source>
        <dbReference type="Proteomes" id="UP001178507"/>
    </source>
</evidence>
<dbReference type="SUPFAM" id="SSF50729">
    <property type="entry name" value="PH domain-like"/>
    <property type="match status" value="1"/>
</dbReference>
<dbReference type="AlphaFoldDB" id="A0AA36HR49"/>
<proteinExistence type="predicted"/>
<keyword evidence="4" id="KW-1185">Reference proteome</keyword>
<sequence length="1218" mass="134025">MADSCGNLEGWLRKKSHHIGLWKPRFFRFDGRVLRYWKHQRLAEEKQEPRGEISLTGCHVATGCGDRRFVLRAPLASYDEELEAETCEQRHLWVCSLNAAALQQRLDSSAYQVTPQRLLHAKGMWHVLQEAVSAHAELAEVLDEEAMSVEKRALRYIRCGGALLQHSGEVQEPRQGRLVVVGRRVRDSLLRSREEGRLAYSAGAGEELWLLLLSSRVISEPGECRVLKSAALLEPPRDSNLNFEVLYAFKDPLDDSEPVACLPLLQCQVGDVTECKYGSGWSLNIFEADEQTGMPAGASWLITLETREECELWRKAAKAARWAARAQATGKKRAAEEALVSYDCNPSEWYQACSRRLKQVAEFAPPPPTLSAASRLRQWASPRTGRLQLNLDGPAGAGSIVSTASSVQASQISWVPTPSNVDAATEAVKRVLAACEEVCGEAEGLLEAALAKRPMRQDAAGAALRGALIPALSTVGRCWTRWNSDLPHAEARRILRFLEARRQSACSLGFVCAPLKKAVSGLSAELSLRVGAHLRRFAASLLTSELGERLRGPSARASFAPTGETRAPAQSSRAVSTLPVDFFTFVNSCLLEKDQDLPAWRLCCLRVAKFVIKWSSRQGDGLPTLLRRWFWGVTMLANAMPAFQTQCQELTAAHSFKARKAGDEDTEAGAEDSGHIAPFPELDCGSHPVPREWRFDREAADFESILEAFLWAACDVALGRWRRKMLNPAGQDRNDGQGSLVPSLNQLLSPNLQVLRSWLDPSLFEQLLIKTFLVCMGCYIVKLSYGTWLQAIRGREQQQNEALSQEAVALCNYFASMSKKPRGASDDCCLWEPGRVINVLHLVLQPGAQPRSTHRRPSEIQRGAPLPAEWKGPLGFEDALSKLVSVLSEGPLPLDDVLTWFTSTGLPGSKPFQELPRPVPTGCLYIVAADDESRRRSSSRSSSMLSFAGSRSNTRRLSGASCPGEEDHSPGFDARVPGGFNLFGQAARRESKDSASLLMSSAEAAAFAATGSQAVGLASEGSVCELRIEQDGAYGAFCEVSASLEDAASPGLRWESGSSRLRWVQLIKASPHGAPRFEVTEFQPHALQAESGAISLPLAQLDEVQMTTATSMSLAFLREEEGRPVSFRYLLHFECPSHVFRFRLVLQSWWAAEPIRETHPVVAYIAGMGGADASGGPPLPDELEEDGWRSLSPPLTWQVMEQRLGGLWREVRKRLEAS</sequence>
<protein>
    <recommendedName>
        <fullName evidence="2">PH domain-containing protein</fullName>
    </recommendedName>
</protein>
<dbReference type="Pfam" id="PF00169">
    <property type="entry name" value="PH"/>
    <property type="match status" value="1"/>
</dbReference>
<dbReference type="SMART" id="SM00233">
    <property type="entry name" value="PH"/>
    <property type="match status" value="1"/>
</dbReference>
<feature type="domain" description="PH" evidence="2">
    <location>
        <begin position="5"/>
        <end position="102"/>
    </location>
</feature>
<dbReference type="Gene3D" id="2.30.29.30">
    <property type="entry name" value="Pleckstrin-homology domain (PH domain)/Phosphotyrosine-binding domain (PTB)"/>
    <property type="match status" value="1"/>
</dbReference>
<evidence type="ECO:0000256" key="1">
    <source>
        <dbReference type="SAM" id="MobiDB-lite"/>
    </source>
</evidence>
<dbReference type="InterPro" id="IPR001849">
    <property type="entry name" value="PH_domain"/>
</dbReference>
<reference evidence="3" key="1">
    <citation type="submission" date="2023-08" db="EMBL/GenBank/DDBJ databases">
        <authorList>
            <person name="Chen Y."/>
            <person name="Shah S."/>
            <person name="Dougan E. K."/>
            <person name="Thang M."/>
            <person name="Chan C."/>
        </authorList>
    </citation>
    <scope>NUCLEOTIDE SEQUENCE</scope>
</reference>
<comment type="caution">
    <text evidence="3">The sequence shown here is derived from an EMBL/GenBank/DDBJ whole genome shotgun (WGS) entry which is preliminary data.</text>
</comment>
<feature type="region of interest" description="Disordered" evidence="1">
    <location>
        <begin position="935"/>
        <end position="973"/>
    </location>
</feature>
<gene>
    <name evidence="3" type="ORF">EVOR1521_LOCUS3526</name>
</gene>
<organism evidence="3 4">
    <name type="scientific">Effrenium voratum</name>
    <dbReference type="NCBI Taxonomy" id="2562239"/>
    <lineage>
        <taxon>Eukaryota</taxon>
        <taxon>Sar</taxon>
        <taxon>Alveolata</taxon>
        <taxon>Dinophyceae</taxon>
        <taxon>Suessiales</taxon>
        <taxon>Symbiodiniaceae</taxon>
        <taxon>Effrenium</taxon>
    </lineage>
</organism>
<dbReference type="EMBL" id="CAUJNA010000217">
    <property type="protein sequence ID" value="CAJ1373804.1"/>
    <property type="molecule type" value="Genomic_DNA"/>
</dbReference>
<dbReference type="Proteomes" id="UP001178507">
    <property type="component" value="Unassembled WGS sequence"/>
</dbReference>
<dbReference type="PROSITE" id="PS50003">
    <property type="entry name" value="PH_DOMAIN"/>
    <property type="match status" value="1"/>
</dbReference>
<evidence type="ECO:0000259" key="2">
    <source>
        <dbReference type="PROSITE" id="PS50003"/>
    </source>
</evidence>
<accession>A0AA36HR49</accession>
<name>A0AA36HR49_9DINO</name>
<dbReference type="InterPro" id="IPR011993">
    <property type="entry name" value="PH-like_dom_sf"/>
</dbReference>
<evidence type="ECO:0000313" key="3">
    <source>
        <dbReference type="EMBL" id="CAJ1373804.1"/>
    </source>
</evidence>
<feature type="compositionally biased region" description="Low complexity" evidence="1">
    <location>
        <begin position="939"/>
        <end position="952"/>
    </location>
</feature>